<dbReference type="RefSeq" id="WP_147192230.1">
    <property type="nucleotide sequence ID" value="NZ_CP042435.1"/>
</dbReference>
<reference evidence="1 2" key="1">
    <citation type="journal article" date="2016" name="Int. J. Syst. Evol. Microbiol.">
        <title>Panacibacter ginsenosidivorans gen. nov., sp. nov., with ginsenoside converting activity isolated from soil of a ginseng field.</title>
        <authorList>
            <person name="Siddiqi M.Z."/>
            <person name="Muhammad Shafi S."/>
            <person name="Choi K.D."/>
            <person name="Im W.T."/>
        </authorList>
    </citation>
    <scope>NUCLEOTIDE SEQUENCE [LARGE SCALE GENOMIC DNA]</scope>
    <source>
        <strain evidence="1 2">Gsoil1550</strain>
    </source>
</reference>
<keyword evidence="2" id="KW-1185">Reference proteome</keyword>
<dbReference type="KEGG" id="pgin:FRZ67_19325"/>
<evidence type="ECO:0000313" key="2">
    <source>
        <dbReference type="Proteomes" id="UP000321533"/>
    </source>
</evidence>
<name>A0A5B8VEA0_9BACT</name>
<organism evidence="1 2">
    <name type="scientific">Panacibacter ginsenosidivorans</name>
    <dbReference type="NCBI Taxonomy" id="1813871"/>
    <lineage>
        <taxon>Bacteria</taxon>
        <taxon>Pseudomonadati</taxon>
        <taxon>Bacteroidota</taxon>
        <taxon>Chitinophagia</taxon>
        <taxon>Chitinophagales</taxon>
        <taxon>Chitinophagaceae</taxon>
        <taxon>Panacibacter</taxon>
    </lineage>
</organism>
<sequence length="74" mass="8404">METVYGTPQEIFIDGEQYMIQSEDHIDQVYYHVVKDGKELAVIGLNENAAWEANNDMDEDLVAKIGEAIEQKSN</sequence>
<dbReference type="AlphaFoldDB" id="A0A5B8VEA0"/>
<protein>
    <submittedName>
        <fullName evidence="1">Uncharacterized protein</fullName>
    </submittedName>
</protein>
<evidence type="ECO:0000313" key="1">
    <source>
        <dbReference type="EMBL" id="QEC69353.1"/>
    </source>
</evidence>
<accession>A0A5B8VEA0</accession>
<dbReference type="Proteomes" id="UP000321533">
    <property type="component" value="Chromosome"/>
</dbReference>
<proteinExistence type="predicted"/>
<gene>
    <name evidence="1" type="ORF">FRZ67_19325</name>
</gene>
<dbReference type="EMBL" id="CP042435">
    <property type="protein sequence ID" value="QEC69353.1"/>
    <property type="molecule type" value="Genomic_DNA"/>
</dbReference>